<sequence>MELSPAASKGLLTLAGVGAAGGGLAGGAYLLKKTDTIQDHIKSLNLELISSLETSKVSAQWEAEFNLDKESIKASISSIDSWEKLKNWCSESLKAKSEGNGDLISKVRKWCVLGTIEEKLARKKGIEFVSDTDTQGWEKIYTDNSVEADREAIGLNKTKNDSQNKDSDKQKIKDFCNTKKTEKFLAETKTTSADRVEKWCTKTSNQAG</sequence>
<keyword evidence="2" id="KW-1185">Reference proteome</keyword>
<dbReference type="Proteomes" id="UP000008637">
    <property type="component" value="Chromosome"/>
</dbReference>
<name>E8ZJJ8_MYCHL</name>
<dbReference type="AlphaFoldDB" id="E8ZJJ8"/>
<protein>
    <submittedName>
        <fullName evidence="1">Uncharacterized protein</fullName>
    </submittedName>
</protein>
<evidence type="ECO:0000313" key="2">
    <source>
        <dbReference type="Proteomes" id="UP000008637"/>
    </source>
</evidence>
<dbReference type="KEGG" id="mha:HF1_13110"/>
<proteinExistence type="predicted"/>
<evidence type="ECO:0000313" key="1">
    <source>
        <dbReference type="EMBL" id="CBY93319.1"/>
    </source>
</evidence>
<dbReference type="HOGENOM" id="CLU_113690_0_0_14"/>
<reference evidence="1 2" key="1">
    <citation type="journal article" date="2011" name="J. Bacteriol.">
        <title>Complete genome sequence of Mycoplasma haemofelis, a hemotropic mycoplasma.</title>
        <authorList>
            <person name="Barker E.N."/>
            <person name="Helps C.R."/>
            <person name="Peters I.R."/>
            <person name="Darby A.C."/>
            <person name="Radford A.D."/>
            <person name="Tasker S."/>
        </authorList>
    </citation>
    <scope>NUCLEOTIDE SEQUENCE [LARGE SCALE GENOMIC DNA]</scope>
    <source>
        <strain evidence="1 2">Langford 1</strain>
    </source>
</reference>
<dbReference type="EMBL" id="FR773153">
    <property type="protein sequence ID" value="CBY93319.1"/>
    <property type="molecule type" value="Genomic_DNA"/>
</dbReference>
<accession>E8ZJJ8</accession>
<organism evidence="1 2">
    <name type="scientific">Mycoplasma haemofelis (strain Langford 1)</name>
    <name type="common">Haemobartonella felis</name>
    <dbReference type="NCBI Taxonomy" id="941640"/>
    <lineage>
        <taxon>Bacteria</taxon>
        <taxon>Bacillati</taxon>
        <taxon>Mycoplasmatota</taxon>
        <taxon>Mollicutes</taxon>
        <taxon>Mycoplasmataceae</taxon>
        <taxon>Mycoplasma</taxon>
    </lineage>
</organism>
<gene>
    <name evidence="1" type="ORF">HF1_13110</name>
</gene>